<keyword evidence="3" id="KW-1185">Reference proteome</keyword>
<dbReference type="InParanoid" id="Q6CLX2"/>
<dbReference type="OMA" id="RAWNRIM"/>
<evidence type="ECO:0000313" key="3">
    <source>
        <dbReference type="Proteomes" id="UP000000598"/>
    </source>
</evidence>
<name>Q6CLX2_KLULA</name>
<dbReference type="KEGG" id="kla:KLLA0_E24751g"/>
<feature type="compositionally biased region" description="Basic residues" evidence="1">
    <location>
        <begin position="169"/>
        <end position="179"/>
    </location>
</feature>
<proteinExistence type="predicted"/>
<dbReference type="Proteomes" id="UP000000598">
    <property type="component" value="Chromosome E"/>
</dbReference>
<protein>
    <submittedName>
        <fullName evidence="2">KLLA0E24751p</fullName>
    </submittedName>
</protein>
<reference evidence="2 3" key="1">
    <citation type="journal article" date="2004" name="Nature">
        <title>Genome evolution in yeasts.</title>
        <authorList>
            <consortium name="Genolevures"/>
            <person name="Dujon B."/>
            <person name="Sherman D."/>
            <person name="Fischer G."/>
            <person name="Durrens P."/>
            <person name="Casaregola S."/>
            <person name="Lafontaine I."/>
            <person name="de Montigny J."/>
            <person name="Marck C."/>
            <person name="Neuveglise C."/>
            <person name="Talla E."/>
            <person name="Goffard N."/>
            <person name="Frangeul L."/>
            <person name="Aigle M."/>
            <person name="Anthouard V."/>
            <person name="Babour A."/>
            <person name="Barbe V."/>
            <person name="Barnay S."/>
            <person name="Blanchin S."/>
            <person name="Beckerich J.M."/>
            <person name="Beyne E."/>
            <person name="Bleykasten C."/>
            <person name="Boisrame A."/>
            <person name="Boyer J."/>
            <person name="Cattolico L."/>
            <person name="Confanioleri F."/>
            <person name="de Daruvar A."/>
            <person name="Despons L."/>
            <person name="Fabre E."/>
            <person name="Fairhead C."/>
            <person name="Ferry-Dumazet H."/>
            <person name="Groppi A."/>
            <person name="Hantraye F."/>
            <person name="Hennequin C."/>
            <person name="Jauniaux N."/>
            <person name="Joyet P."/>
            <person name="Kachouri R."/>
            <person name="Kerrest A."/>
            <person name="Koszul R."/>
            <person name="Lemaire M."/>
            <person name="Lesur I."/>
            <person name="Ma L."/>
            <person name="Muller H."/>
            <person name="Nicaud J.M."/>
            <person name="Nikolski M."/>
            <person name="Oztas S."/>
            <person name="Ozier-Kalogeropoulos O."/>
            <person name="Pellenz S."/>
            <person name="Potier S."/>
            <person name="Richard G.F."/>
            <person name="Straub M.L."/>
            <person name="Suleau A."/>
            <person name="Swennene D."/>
            <person name="Tekaia F."/>
            <person name="Wesolowski-Louvel M."/>
            <person name="Westhof E."/>
            <person name="Wirth B."/>
            <person name="Zeniou-Meyer M."/>
            <person name="Zivanovic I."/>
            <person name="Bolotin-Fukuhara M."/>
            <person name="Thierry A."/>
            <person name="Bouchier C."/>
            <person name="Caudron B."/>
            <person name="Scarpelli C."/>
            <person name="Gaillardin C."/>
            <person name="Weissenbach J."/>
            <person name="Wincker P."/>
            <person name="Souciet J.L."/>
        </authorList>
    </citation>
    <scope>NUCLEOTIDE SEQUENCE [LARGE SCALE GENOMIC DNA]</scope>
    <source>
        <strain evidence="3">ATCC 8585 / CBS 2359 / DSM 70799 / NBRC 1267 / NRRL Y-1140 / WM37</strain>
    </source>
</reference>
<dbReference type="eggNOG" id="ENOG502S1UD">
    <property type="taxonomic scope" value="Eukaryota"/>
</dbReference>
<dbReference type="InterPro" id="IPR016135">
    <property type="entry name" value="UBQ-conjugating_enzyme/RWD"/>
</dbReference>
<evidence type="ECO:0000256" key="1">
    <source>
        <dbReference type="SAM" id="MobiDB-lite"/>
    </source>
</evidence>
<dbReference type="AlphaFoldDB" id="Q6CLX2"/>
<dbReference type="HOGENOM" id="CLU_085772_0_0_1"/>
<organism evidence="2 3">
    <name type="scientific">Kluyveromyces lactis (strain ATCC 8585 / CBS 2359 / DSM 70799 / NBRC 1267 / NRRL Y-1140 / WM37)</name>
    <name type="common">Yeast</name>
    <name type="synonym">Candida sphaerica</name>
    <dbReference type="NCBI Taxonomy" id="284590"/>
    <lineage>
        <taxon>Eukaryota</taxon>
        <taxon>Fungi</taxon>
        <taxon>Dikarya</taxon>
        <taxon>Ascomycota</taxon>
        <taxon>Saccharomycotina</taxon>
        <taxon>Saccharomycetes</taxon>
        <taxon>Saccharomycetales</taxon>
        <taxon>Saccharomycetaceae</taxon>
        <taxon>Kluyveromyces</taxon>
    </lineage>
</organism>
<dbReference type="PaxDb" id="284590-Q6CLX2"/>
<sequence>MHPLYRKLLREWKRLSHYKHSTCHIKPQESNLQFWNIVLHDESRDLELYCVVFISHKPMNEWEPIILLNCLTPNPCIPVNKTICLNHLSPVLLNYGLCSFYEHLLSSIYSRCTNITDYHKKLAMAWNRIMVKEFKNFSPRLFESYSVTQTDVQMVNEYLQTQAQSQPNHTKRNSPKLHSKSPTPVDTHNHITNEDCSEQLYRGKRQRTGLSSFMSVSPLTEPNLNNLETSEDCDFLESRKRRR</sequence>
<dbReference type="SUPFAM" id="SSF54495">
    <property type="entry name" value="UBC-like"/>
    <property type="match status" value="1"/>
</dbReference>
<accession>Q6CLX2</accession>
<gene>
    <name evidence="2" type="ORF">KLLA0_E24751g</name>
</gene>
<evidence type="ECO:0000313" key="2">
    <source>
        <dbReference type="EMBL" id="CAH00154.1"/>
    </source>
</evidence>
<dbReference type="EMBL" id="CR382125">
    <property type="protein sequence ID" value="CAH00154.1"/>
    <property type="molecule type" value="Genomic_DNA"/>
</dbReference>
<feature type="region of interest" description="Disordered" evidence="1">
    <location>
        <begin position="162"/>
        <end position="192"/>
    </location>
</feature>
<dbReference type="FunCoup" id="Q6CLX2">
    <property type="interactions" value="42"/>
</dbReference>